<reference evidence="1" key="2">
    <citation type="submission" date="2020-02" db="EMBL/GenBank/DDBJ databases">
        <authorList>
            <consortium name="NCBI Pathogen Detection Project"/>
        </authorList>
    </citation>
    <scope>NUCLEOTIDE SEQUENCE</scope>
    <source>
        <strain evidence="1">MA.US05/113</strain>
    </source>
</reference>
<comment type="caution">
    <text evidence="1">The sequence shown here is derived from an EMBL/GenBank/DDBJ whole genome shotgun (WGS) entry which is preliminary data.</text>
</comment>
<gene>
    <name evidence="1" type="ORF">G8N82_003682</name>
</gene>
<sequence>MMALRTLSALPVFADSLFSDRFNRIDRLFSQLTGDTPVTATPAYDLQKRDANNYLLTVSVPGWKEEEL</sequence>
<dbReference type="AlphaFoldDB" id="A0A744B4M8"/>
<reference evidence="1" key="1">
    <citation type="journal article" date="2018" name="Genome Biol.">
        <title>SKESA: strategic k-mer extension for scrupulous assemblies.</title>
        <authorList>
            <person name="Souvorov A."/>
            <person name="Agarwala R."/>
            <person name="Lipman D.J."/>
        </authorList>
    </citation>
    <scope>NUCLEOTIDE SEQUENCE</scope>
    <source>
        <strain evidence="1">MA.US05/113</strain>
    </source>
</reference>
<protein>
    <submittedName>
        <fullName evidence="1">Heat-shock protein</fullName>
    </submittedName>
</protein>
<dbReference type="EMBL" id="DAAUQP010000015">
    <property type="protein sequence ID" value="HAF2351995.1"/>
    <property type="molecule type" value="Genomic_DNA"/>
</dbReference>
<dbReference type="PANTHER" id="PTHR47062:SF1">
    <property type="entry name" value="SMALL HEAT SHOCK PROTEIN IBPA"/>
    <property type="match status" value="1"/>
</dbReference>
<feature type="non-terminal residue" evidence="1">
    <location>
        <position position="68"/>
    </location>
</feature>
<organism evidence="1">
    <name type="scientific">Salmonella enterica</name>
    <name type="common">Salmonella choleraesuis</name>
    <dbReference type="NCBI Taxonomy" id="28901"/>
    <lineage>
        <taxon>Bacteria</taxon>
        <taxon>Pseudomonadati</taxon>
        <taxon>Pseudomonadota</taxon>
        <taxon>Gammaproteobacteria</taxon>
        <taxon>Enterobacterales</taxon>
        <taxon>Enterobacteriaceae</taxon>
        <taxon>Salmonella</taxon>
    </lineage>
</organism>
<name>A0A744B4M8_SALER</name>
<proteinExistence type="predicted"/>
<dbReference type="PANTHER" id="PTHR47062">
    <property type="match status" value="1"/>
</dbReference>
<accession>A0A744B4M8</accession>
<evidence type="ECO:0000313" key="1">
    <source>
        <dbReference type="EMBL" id="HAF2351995.1"/>
    </source>
</evidence>